<sequence>MDMLQADSLLLKEDWASEIVSFSRRENSFVRSPSDSLRAEPGSERLLLLKGASGRPALLVPSLFLSCEMPIIGRSFNLKELLRGTDLIVLCLVIMYFIVCAAAIGCWPMEGYSPELWTKKLPRDELLADIVQSSTPALVVWLQLRE</sequence>
<keyword evidence="1" id="KW-0812">Transmembrane</keyword>
<name>A0A2N9GII2_FAGSY</name>
<protein>
    <submittedName>
        <fullName evidence="2">Uncharacterized protein</fullName>
    </submittedName>
</protein>
<keyword evidence="1" id="KW-0472">Membrane</keyword>
<accession>A0A2N9GII2</accession>
<organism evidence="2">
    <name type="scientific">Fagus sylvatica</name>
    <name type="common">Beechnut</name>
    <dbReference type="NCBI Taxonomy" id="28930"/>
    <lineage>
        <taxon>Eukaryota</taxon>
        <taxon>Viridiplantae</taxon>
        <taxon>Streptophyta</taxon>
        <taxon>Embryophyta</taxon>
        <taxon>Tracheophyta</taxon>
        <taxon>Spermatophyta</taxon>
        <taxon>Magnoliopsida</taxon>
        <taxon>eudicotyledons</taxon>
        <taxon>Gunneridae</taxon>
        <taxon>Pentapetalae</taxon>
        <taxon>rosids</taxon>
        <taxon>fabids</taxon>
        <taxon>Fagales</taxon>
        <taxon>Fagaceae</taxon>
        <taxon>Fagus</taxon>
    </lineage>
</organism>
<evidence type="ECO:0000256" key="1">
    <source>
        <dbReference type="SAM" id="Phobius"/>
    </source>
</evidence>
<proteinExistence type="predicted"/>
<evidence type="ECO:0000313" key="2">
    <source>
        <dbReference type="EMBL" id="SPC98994.1"/>
    </source>
</evidence>
<keyword evidence="1" id="KW-1133">Transmembrane helix</keyword>
<dbReference type="EMBL" id="OIVN01001924">
    <property type="protein sequence ID" value="SPC98994.1"/>
    <property type="molecule type" value="Genomic_DNA"/>
</dbReference>
<reference evidence="2" key="1">
    <citation type="submission" date="2018-02" db="EMBL/GenBank/DDBJ databases">
        <authorList>
            <person name="Cohen D.B."/>
            <person name="Kent A.D."/>
        </authorList>
    </citation>
    <scope>NUCLEOTIDE SEQUENCE</scope>
</reference>
<dbReference type="AlphaFoldDB" id="A0A2N9GII2"/>
<gene>
    <name evidence="2" type="ORF">FSB_LOCUS26876</name>
</gene>
<feature type="transmembrane region" description="Helical" evidence="1">
    <location>
        <begin position="87"/>
        <end position="106"/>
    </location>
</feature>